<evidence type="ECO:0000256" key="5">
    <source>
        <dbReference type="HAMAP-Rule" id="MF_00076"/>
    </source>
</evidence>
<evidence type="ECO:0000256" key="4">
    <source>
        <dbReference type="ARBA" id="ARBA00023239"/>
    </source>
</evidence>
<evidence type="ECO:0000313" key="7">
    <source>
        <dbReference type="Proteomes" id="UP000032336"/>
    </source>
</evidence>
<dbReference type="OrthoDB" id="9790411at2"/>
<dbReference type="GO" id="GO:0004424">
    <property type="term" value="F:imidazoleglycerol-phosphate dehydratase activity"/>
    <property type="evidence" value="ECO:0007669"/>
    <property type="project" value="UniProtKB-UniRule"/>
</dbReference>
<organism evidence="6 7">
    <name type="scientific">Ferrimicrobium acidiphilum DSM 19497</name>
    <dbReference type="NCBI Taxonomy" id="1121877"/>
    <lineage>
        <taxon>Bacteria</taxon>
        <taxon>Bacillati</taxon>
        <taxon>Actinomycetota</taxon>
        <taxon>Acidimicrobiia</taxon>
        <taxon>Acidimicrobiales</taxon>
        <taxon>Acidimicrobiaceae</taxon>
        <taxon>Ferrimicrobium</taxon>
    </lineage>
</organism>
<dbReference type="Proteomes" id="UP000032336">
    <property type="component" value="Unassembled WGS sequence"/>
</dbReference>
<dbReference type="PANTHER" id="PTHR23133">
    <property type="entry name" value="IMIDAZOLEGLYCEROL-PHOSPHATE DEHYDRATASE HIS7"/>
    <property type="match status" value="1"/>
</dbReference>
<dbReference type="InterPro" id="IPR038494">
    <property type="entry name" value="IGPD_sf"/>
</dbReference>
<dbReference type="UniPathway" id="UPA00031">
    <property type="reaction ID" value="UER00011"/>
</dbReference>
<evidence type="ECO:0000256" key="2">
    <source>
        <dbReference type="ARBA" id="ARBA00022605"/>
    </source>
</evidence>
<dbReference type="InterPro" id="IPR020565">
    <property type="entry name" value="ImidazoleglycerP_deHydtase_CS"/>
</dbReference>
<dbReference type="PROSITE" id="PS00954">
    <property type="entry name" value="IGP_DEHYDRATASE_1"/>
    <property type="match status" value="1"/>
</dbReference>
<evidence type="ECO:0000256" key="3">
    <source>
        <dbReference type="ARBA" id="ARBA00023102"/>
    </source>
</evidence>
<dbReference type="HAMAP" id="MF_00076">
    <property type="entry name" value="HisB"/>
    <property type="match status" value="1"/>
</dbReference>
<dbReference type="EC" id="4.2.1.19" evidence="5"/>
<keyword evidence="4 5" id="KW-0456">Lyase</keyword>
<comment type="caution">
    <text evidence="6">The sequence shown here is derived from an EMBL/GenBank/DDBJ whole genome shotgun (WGS) entry which is preliminary data.</text>
</comment>
<dbReference type="EMBL" id="JXUW01000025">
    <property type="protein sequence ID" value="KJE75948.1"/>
    <property type="molecule type" value="Genomic_DNA"/>
</dbReference>
<dbReference type="Gene3D" id="3.30.230.40">
    <property type="entry name" value="Imidazole glycerol phosphate dehydratase, domain 1"/>
    <property type="match status" value="2"/>
</dbReference>
<dbReference type="GO" id="GO:0000105">
    <property type="term" value="P:L-histidine biosynthetic process"/>
    <property type="evidence" value="ECO:0007669"/>
    <property type="project" value="UniProtKB-UniRule"/>
</dbReference>
<dbReference type="STRING" id="1121877.FEAC_23420"/>
<keyword evidence="5" id="KW-0963">Cytoplasm</keyword>
<accession>A0A0D8FRP1</accession>
<proteinExistence type="inferred from homology"/>
<dbReference type="RefSeq" id="WP_035390245.1">
    <property type="nucleotide sequence ID" value="NZ_JQKF01000021.1"/>
</dbReference>
<comment type="catalytic activity">
    <reaction evidence="5">
        <text>D-erythro-1-(imidazol-4-yl)glycerol 3-phosphate = 3-(imidazol-4-yl)-2-oxopropyl phosphate + H2O</text>
        <dbReference type="Rhea" id="RHEA:11040"/>
        <dbReference type="ChEBI" id="CHEBI:15377"/>
        <dbReference type="ChEBI" id="CHEBI:57766"/>
        <dbReference type="ChEBI" id="CHEBI:58278"/>
        <dbReference type="EC" id="4.2.1.19"/>
    </reaction>
</comment>
<reference evidence="6 7" key="1">
    <citation type="submission" date="2015-01" db="EMBL/GenBank/DDBJ databases">
        <title>Draft genome of the acidophilic iron oxidizer Ferrimicrobium acidiphilum strain T23.</title>
        <authorList>
            <person name="Poehlein A."/>
            <person name="Eisen S."/>
            <person name="Schloemann M."/>
            <person name="Johnson B.D."/>
            <person name="Daniel R."/>
            <person name="Muehling M."/>
        </authorList>
    </citation>
    <scope>NUCLEOTIDE SEQUENCE [LARGE SCALE GENOMIC DNA]</scope>
    <source>
        <strain evidence="6 7">T23</strain>
    </source>
</reference>
<keyword evidence="7" id="KW-1185">Reference proteome</keyword>
<dbReference type="SUPFAM" id="SSF54211">
    <property type="entry name" value="Ribosomal protein S5 domain 2-like"/>
    <property type="match status" value="2"/>
</dbReference>
<gene>
    <name evidence="5 6" type="primary">hisB</name>
    <name evidence="6" type="ORF">FEAC_23420</name>
</gene>
<comment type="subcellular location">
    <subcellularLocation>
        <location evidence="5">Cytoplasm</location>
    </subcellularLocation>
</comment>
<dbReference type="CDD" id="cd07914">
    <property type="entry name" value="IGPD"/>
    <property type="match status" value="1"/>
</dbReference>
<dbReference type="Pfam" id="PF00475">
    <property type="entry name" value="IGPD"/>
    <property type="match status" value="1"/>
</dbReference>
<evidence type="ECO:0000256" key="1">
    <source>
        <dbReference type="ARBA" id="ARBA00005047"/>
    </source>
</evidence>
<dbReference type="FunFam" id="3.30.230.40:FF:000003">
    <property type="entry name" value="Imidazoleglycerol-phosphate dehydratase HisB"/>
    <property type="match status" value="1"/>
</dbReference>
<dbReference type="PATRIC" id="fig|1121877.4.peg.2605"/>
<comment type="similarity">
    <text evidence="5">Belongs to the imidazoleglycerol-phosphate dehydratase family.</text>
</comment>
<keyword evidence="2 5" id="KW-0028">Amino-acid biosynthesis</keyword>
<dbReference type="GeneID" id="78373391"/>
<name>A0A0D8FRP1_9ACTN</name>
<dbReference type="InterPro" id="IPR000807">
    <property type="entry name" value="ImidazoleglycerolP_deHydtase"/>
</dbReference>
<protein>
    <recommendedName>
        <fullName evidence="5">Imidazoleglycerol-phosphate dehydratase</fullName>
        <shortName evidence="5">IGPD</shortName>
        <ecNumber evidence="5">4.2.1.19</ecNumber>
    </recommendedName>
</protein>
<dbReference type="PANTHER" id="PTHR23133:SF2">
    <property type="entry name" value="IMIDAZOLEGLYCEROL-PHOSPHATE DEHYDRATASE"/>
    <property type="match status" value="1"/>
</dbReference>
<keyword evidence="3 5" id="KW-0368">Histidine biosynthesis</keyword>
<dbReference type="eggNOG" id="COG0131">
    <property type="taxonomic scope" value="Bacteria"/>
</dbReference>
<dbReference type="AlphaFoldDB" id="A0A0D8FRP1"/>
<sequence length="196" mass="20763">MRSATVQRSSHETQVVVAIDLDGGDVSISTPVPFFSHMLSQLGVHGGLGLSVEATGDWMVDAHHLVEDTGIALGQAFREALGDRLGLERFADRTVPLDESLIRVAIDISGRGMAVVELGGNRSLALGTPAFYVEHAEEFLAAFARHGGCTLHVHSLADGNTHHQLEATFKGFAKTVHDATRVTSDAVVSSKGLLDG</sequence>
<dbReference type="InterPro" id="IPR020568">
    <property type="entry name" value="Ribosomal_Su5_D2-typ_SF"/>
</dbReference>
<comment type="pathway">
    <text evidence="1 5">Amino-acid biosynthesis; L-histidine biosynthesis; L-histidine from 5-phospho-alpha-D-ribose 1-diphosphate: step 6/9.</text>
</comment>
<evidence type="ECO:0000313" key="6">
    <source>
        <dbReference type="EMBL" id="KJE75948.1"/>
    </source>
</evidence>
<dbReference type="GO" id="GO:0005737">
    <property type="term" value="C:cytoplasm"/>
    <property type="evidence" value="ECO:0007669"/>
    <property type="project" value="UniProtKB-SubCell"/>
</dbReference>